<accession>A0ACC1T1V9</accession>
<keyword evidence="2" id="KW-1185">Reference proteome</keyword>
<protein>
    <submittedName>
        <fullName evidence="1">Uncharacterized protein</fullName>
    </submittedName>
</protein>
<organism evidence="1 2">
    <name type="scientific">Phlebia brevispora</name>
    <dbReference type="NCBI Taxonomy" id="194682"/>
    <lineage>
        <taxon>Eukaryota</taxon>
        <taxon>Fungi</taxon>
        <taxon>Dikarya</taxon>
        <taxon>Basidiomycota</taxon>
        <taxon>Agaricomycotina</taxon>
        <taxon>Agaricomycetes</taxon>
        <taxon>Polyporales</taxon>
        <taxon>Meruliaceae</taxon>
        <taxon>Phlebia</taxon>
    </lineage>
</organism>
<gene>
    <name evidence="1" type="ORF">NM688_g4821</name>
</gene>
<evidence type="ECO:0000313" key="2">
    <source>
        <dbReference type="Proteomes" id="UP001148662"/>
    </source>
</evidence>
<comment type="caution">
    <text evidence="1">The sequence shown here is derived from an EMBL/GenBank/DDBJ whole genome shotgun (WGS) entry which is preliminary data.</text>
</comment>
<proteinExistence type="predicted"/>
<name>A0ACC1T1V9_9APHY</name>
<sequence>MEVNDPTVLQAAIDERQQAIVRLQEELLLLRSQLNATRPMCRFPDEILAEIFLQYVKDRRAEYEDAAWDDYTQQPLPGGDSSEDSPSASHLSPQPSWHGAVTEDNDVELENSWHGFLHNAASLLDQDEGYNGDQEDLCDAGANEPESGPVLADADEDKLTDDLELGEAEVDRIIAELADAAGDEPATKADLQSVTVVILDRQDKLLALLNSAEQNRQPGKDHLPKVQGIRRRVQPRDIEMLLKQAKLRFFTMEAMGRDTMKDPIHVATLEEVTMFAKGTILPWNQHATELLADSFIASGYSTLEDRRVVRSMIKTHLHTLQKQYRKQLRGPDRTQAERETQTVENRDQRRRGIHTRRFNAHCADSGLNTPEFREIWNLLDYTAHSGDESEIRSDGETYFIRTVLHWRSEEFATFLRAHDYVHLSTRFHPNGKPKRGKFPRHRIMGSTRVEVFDTPVRGLPANCYNKDWLATLDQKSLESLRMLPAIDLRLSAEVQELVRRFSPVINGRTPPLPARPMTDRMVAHPSGSGTQSEVQPGTGSTSGGVTGGGRGFRGGRGTRAGNRGGRGTGGGRGTRGRASRGVTR</sequence>
<reference evidence="1" key="1">
    <citation type="submission" date="2022-07" db="EMBL/GenBank/DDBJ databases">
        <title>Genome Sequence of Phlebia brevispora.</title>
        <authorList>
            <person name="Buettner E."/>
        </authorList>
    </citation>
    <scope>NUCLEOTIDE SEQUENCE</scope>
    <source>
        <strain evidence="1">MPL23</strain>
    </source>
</reference>
<dbReference type="Proteomes" id="UP001148662">
    <property type="component" value="Unassembled WGS sequence"/>
</dbReference>
<dbReference type="EMBL" id="JANHOG010000833">
    <property type="protein sequence ID" value="KAJ3551232.1"/>
    <property type="molecule type" value="Genomic_DNA"/>
</dbReference>
<evidence type="ECO:0000313" key="1">
    <source>
        <dbReference type="EMBL" id="KAJ3551232.1"/>
    </source>
</evidence>